<dbReference type="KEGG" id="pms:KNP414_01418"/>
<name>F8FL63_PAEMK</name>
<evidence type="ECO:0000313" key="2">
    <source>
        <dbReference type="Proteomes" id="UP000006620"/>
    </source>
</evidence>
<proteinExistence type="predicted"/>
<protein>
    <submittedName>
        <fullName evidence="1">Uncharacterized protein</fullName>
    </submittedName>
</protein>
<dbReference type="EMBL" id="CP002869">
    <property type="protein sequence ID" value="AEI39982.1"/>
    <property type="molecule type" value="Genomic_DNA"/>
</dbReference>
<reference evidence="2" key="1">
    <citation type="submission" date="2011-06" db="EMBL/GenBank/DDBJ databases">
        <title>Complete genome sequence of Paenibacillus mucilaginosus KNP414.</title>
        <authorList>
            <person name="Wang J."/>
            <person name="Hu S."/>
            <person name="Hu X."/>
            <person name="Zhang B."/>
            <person name="Dong D."/>
            <person name="Zhang S."/>
            <person name="Zhao K."/>
            <person name="Wu D."/>
        </authorList>
    </citation>
    <scope>NUCLEOTIDE SEQUENCE [LARGE SCALE GENOMIC DNA]</scope>
    <source>
        <strain evidence="2">KNP414</strain>
    </source>
</reference>
<reference evidence="1 2" key="2">
    <citation type="journal article" date="2013" name="Genome Announc.">
        <title>Genome Sequence of Growth-Improving Paenibacillus mucilaginosus Strain KNP414.</title>
        <authorList>
            <person name="Lu J.J."/>
            <person name="Wang J.F."/>
            <person name="Hu X.F."/>
        </authorList>
    </citation>
    <scope>NUCLEOTIDE SEQUENCE [LARGE SCALE GENOMIC DNA]</scope>
    <source>
        <strain evidence="1 2">KNP414</strain>
    </source>
</reference>
<dbReference type="HOGENOM" id="CLU_3273770_0_0_9"/>
<organism evidence="1 2">
    <name type="scientific">Paenibacillus mucilaginosus (strain KNP414)</name>
    <dbReference type="NCBI Taxonomy" id="1036673"/>
    <lineage>
        <taxon>Bacteria</taxon>
        <taxon>Bacillati</taxon>
        <taxon>Bacillota</taxon>
        <taxon>Bacilli</taxon>
        <taxon>Bacillales</taxon>
        <taxon>Paenibacillaceae</taxon>
        <taxon>Paenibacillus</taxon>
    </lineage>
</organism>
<gene>
    <name evidence="1" type="ordered locus">KNP414_01418</name>
</gene>
<dbReference type="AlphaFoldDB" id="F8FL63"/>
<accession>F8FL63</accession>
<sequence length="41" mass="4780">MRTSKTTVLPACAEEGRFFAAQIFLDWNIPIKVYLLHKRIT</sequence>
<evidence type="ECO:0000313" key="1">
    <source>
        <dbReference type="EMBL" id="AEI39982.1"/>
    </source>
</evidence>
<dbReference type="Proteomes" id="UP000006620">
    <property type="component" value="Chromosome"/>
</dbReference>